<protein>
    <recommendedName>
        <fullName evidence="12">Ig-like domain-containing protein</fullName>
    </recommendedName>
</protein>
<comment type="similarity">
    <text evidence="9">Belongs to the immunoglobulin superfamily. TIM family.</text>
</comment>
<evidence type="ECO:0000256" key="8">
    <source>
        <dbReference type="ARBA" id="ARBA00023319"/>
    </source>
</evidence>
<dbReference type="OrthoDB" id="434099at2759"/>
<keyword evidence="4 10" id="KW-1133">Transmembrane helix</keyword>
<evidence type="ECO:0000256" key="5">
    <source>
        <dbReference type="ARBA" id="ARBA00023136"/>
    </source>
</evidence>
<dbReference type="InterPro" id="IPR036179">
    <property type="entry name" value="Ig-like_dom_sf"/>
</dbReference>
<evidence type="ECO:0000256" key="4">
    <source>
        <dbReference type="ARBA" id="ARBA00022989"/>
    </source>
</evidence>
<dbReference type="PROSITE" id="PS50835">
    <property type="entry name" value="IG_LIKE"/>
    <property type="match status" value="1"/>
</dbReference>
<dbReference type="EMBL" id="JAFJMO010000003">
    <property type="protein sequence ID" value="KAJ8281550.1"/>
    <property type="molecule type" value="Genomic_DNA"/>
</dbReference>
<keyword evidence="2 10" id="KW-0812">Transmembrane</keyword>
<dbReference type="GO" id="GO:0060097">
    <property type="term" value="P:cytoskeletal rearrangement involved in phagocytosis, engulfment"/>
    <property type="evidence" value="ECO:0007669"/>
    <property type="project" value="TreeGrafter"/>
</dbReference>
<dbReference type="InterPro" id="IPR013783">
    <property type="entry name" value="Ig-like_fold"/>
</dbReference>
<reference evidence="13" key="1">
    <citation type="journal article" date="2023" name="Science">
        <title>Genome structures resolve the early diversification of teleost fishes.</title>
        <authorList>
            <person name="Parey E."/>
            <person name="Louis A."/>
            <person name="Montfort J."/>
            <person name="Bouchez O."/>
            <person name="Roques C."/>
            <person name="Iampietro C."/>
            <person name="Lluch J."/>
            <person name="Castinel A."/>
            <person name="Donnadieu C."/>
            <person name="Desvignes T."/>
            <person name="Floi Bucao C."/>
            <person name="Jouanno E."/>
            <person name="Wen M."/>
            <person name="Mejri S."/>
            <person name="Dirks R."/>
            <person name="Jansen H."/>
            <person name="Henkel C."/>
            <person name="Chen W.J."/>
            <person name="Zahm M."/>
            <person name="Cabau C."/>
            <person name="Klopp C."/>
            <person name="Thompson A.W."/>
            <person name="Robinson-Rechavi M."/>
            <person name="Braasch I."/>
            <person name="Lecointre G."/>
            <person name="Bobe J."/>
            <person name="Postlethwait J.H."/>
            <person name="Berthelot C."/>
            <person name="Roest Crollius H."/>
            <person name="Guiguen Y."/>
        </authorList>
    </citation>
    <scope>NUCLEOTIDE SEQUENCE</scope>
    <source>
        <strain evidence="13">Concon-B</strain>
    </source>
</reference>
<feature type="signal peptide" evidence="11">
    <location>
        <begin position="1"/>
        <end position="23"/>
    </location>
</feature>
<dbReference type="GO" id="GO:0043277">
    <property type="term" value="P:apoptotic cell clearance"/>
    <property type="evidence" value="ECO:0007669"/>
    <property type="project" value="TreeGrafter"/>
</dbReference>
<comment type="subcellular location">
    <subcellularLocation>
        <location evidence="1">Membrane</location>
        <topology evidence="1">Single-pass type I membrane protein</topology>
    </subcellularLocation>
</comment>
<keyword evidence="6" id="KW-1015">Disulfide bond</keyword>
<gene>
    <name evidence="13" type="ORF">COCON_G00040690</name>
</gene>
<evidence type="ECO:0000256" key="3">
    <source>
        <dbReference type="ARBA" id="ARBA00022729"/>
    </source>
</evidence>
<evidence type="ECO:0000256" key="7">
    <source>
        <dbReference type="ARBA" id="ARBA00023180"/>
    </source>
</evidence>
<evidence type="ECO:0000313" key="13">
    <source>
        <dbReference type="EMBL" id="KAJ8281550.1"/>
    </source>
</evidence>
<dbReference type="InterPro" id="IPR003599">
    <property type="entry name" value="Ig_sub"/>
</dbReference>
<proteinExistence type="inferred from homology"/>
<dbReference type="FunFam" id="2.60.40.10:FF:000774">
    <property type="entry name" value="Hepatitis A virus cellular receptor 1"/>
    <property type="match status" value="1"/>
</dbReference>
<keyword evidence="7" id="KW-0325">Glycoprotein</keyword>
<dbReference type="SUPFAM" id="SSF48726">
    <property type="entry name" value="Immunoglobulin"/>
    <property type="match status" value="1"/>
</dbReference>
<evidence type="ECO:0000256" key="1">
    <source>
        <dbReference type="ARBA" id="ARBA00004479"/>
    </source>
</evidence>
<dbReference type="PANTHER" id="PTHR46608:SF5">
    <property type="entry name" value="HEPATITIS A VIRUS CELLULAR RECEPTOR 1 HOMOLOG"/>
    <property type="match status" value="1"/>
</dbReference>
<dbReference type="GO" id="GO:0016020">
    <property type="term" value="C:membrane"/>
    <property type="evidence" value="ECO:0007669"/>
    <property type="project" value="UniProtKB-SubCell"/>
</dbReference>
<dbReference type="InterPro" id="IPR007110">
    <property type="entry name" value="Ig-like_dom"/>
</dbReference>
<feature type="chain" id="PRO_5040230168" description="Ig-like domain-containing protein" evidence="11">
    <location>
        <begin position="24"/>
        <end position="267"/>
    </location>
</feature>
<evidence type="ECO:0000256" key="9">
    <source>
        <dbReference type="ARBA" id="ARBA00038203"/>
    </source>
</evidence>
<keyword evidence="3 11" id="KW-0732">Signal</keyword>
<evidence type="ECO:0000256" key="6">
    <source>
        <dbReference type="ARBA" id="ARBA00023157"/>
    </source>
</evidence>
<dbReference type="SMART" id="SM00409">
    <property type="entry name" value="IG"/>
    <property type="match status" value="1"/>
</dbReference>
<dbReference type="InterPro" id="IPR013106">
    <property type="entry name" value="Ig_V-set"/>
</dbReference>
<keyword evidence="5 10" id="KW-0472">Membrane</keyword>
<dbReference type="PANTHER" id="PTHR46608">
    <property type="entry name" value="T-CELL IMMUNOGLOBULIN AND MUCIN DOMAIN-CONTAINING PROTEIN 4"/>
    <property type="match status" value="1"/>
</dbReference>
<feature type="transmembrane region" description="Helical" evidence="10">
    <location>
        <begin position="193"/>
        <end position="217"/>
    </location>
</feature>
<dbReference type="AlphaFoldDB" id="A0A9Q1I4J3"/>
<evidence type="ECO:0000313" key="14">
    <source>
        <dbReference type="Proteomes" id="UP001152803"/>
    </source>
</evidence>
<dbReference type="Gene3D" id="2.60.40.10">
    <property type="entry name" value="Immunoglobulins"/>
    <property type="match status" value="1"/>
</dbReference>
<sequence>MNTLCSSILLTQLLLHLLPVCDGSTQTLIGQTGGSVTLPCLYDVKANGLTTICWGRDVVPTSKCSNTIVSTDGEQVTIKESRRYRLQSGLKKGNVSLTIVNLTEEDSGIYGCRVEIPGMFNDKKLNFDLTVVKDQGKTQIKTNYQLPITTTKSRAASFTEPSPLNVTQAREVQPSCSNQTHFQSQEEDHRPRLPAAILLPLLLLLLLAAILLFMMWLKIQKGLLAPKEPSSSASSIFYVNSVSTLQKAGRETAVENLYQFDAAEAQP</sequence>
<feature type="domain" description="Ig-like" evidence="12">
    <location>
        <begin position="19"/>
        <end position="126"/>
    </location>
</feature>
<keyword evidence="8" id="KW-0393">Immunoglobulin domain</keyword>
<evidence type="ECO:0000256" key="10">
    <source>
        <dbReference type="SAM" id="Phobius"/>
    </source>
</evidence>
<keyword evidence="14" id="KW-1185">Reference proteome</keyword>
<comment type="caution">
    <text evidence="13">The sequence shown here is derived from an EMBL/GenBank/DDBJ whole genome shotgun (WGS) entry which is preliminary data.</text>
</comment>
<accession>A0A9Q1I4J3</accession>
<name>A0A9Q1I4J3_CONCO</name>
<evidence type="ECO:0000256" key="2">
    <source>
        <dbReference type="ARBA" id="ARBA00022692"/>
    </source>
</evidence>
<dbReference type="GO" id="GO:0001786">
    <property type="term" value="F:phosphatidylserine binding"/>
    <property type="evidence" value="ECO:0007669"/>
    <property type="project" value="TreeGrafter"/>
</dbReference>
<dbReference type="Proteomes" id="UP001152803">
    <property type="component" value="Unassembled WGS sequence"/>
</dbReference>
<evidence type="ECO:0000256" key="11">
    <source>
        <dbReference type="SAM" id="SignalP"/>
    </source>
</evidence>
<dbReference type="Pfam" id="PF07686">
    <property type="entry name" value="V-set"/>
    <property type="match status" value="1"/>
</dbReference>
<organism evidence="13 14">
    <name type="scientific">Conger conger</name>
    <name type="common">Conger eel</name>
    <name type="synonym">Muraena conger</name>
    <dbReference type="NCBI Taxonomy" id="82655"/>
    <lineage>
        <taxon>Eukaryota</taxon>
        <taxon>Metazoa</taxon>
        <taxon>Chordata</taxon>
        <taxon>Craniata</taxon>
        <taxon>Vertebrata</taxon>
        <taxon>Euteleostomi</taxon>
        <taxon>Actinopterygii</taxon>
        <taxon>Neopterygii</taxon>
        <taxon>Teleostei</taxon>
        <taxon>Anguilliformes</taxon>
        <taxon>Congridae</taxon>
        <taxon>Conger</taxon>
    </lineage>
</organism>
<evidence type="ECO:0000259" key="12">
    <source>
        <dbReference type="PROSITE" id="PS50835"/>
    </source>
</evidence>